<evidence type="ECO:0000313" key="3">
    <source>
        <dbReference type="WBParaSite" id="PDA_v2.g1322.t1"/>
    </source>
</evidence>
<protein>
    <submittedName>
        <fullName evidence="3">Uncharacterized protein</fullName>
    </submittedName>
</protein>
<name>A0A914P5M4_9BILA</name>
<dbReference type="AlphaFoldDB" id="A0A914P5M4"/>
<evidence type="ECO:0000313" key="2">
    <source>
        <dbReference type="Proteomes" id="UP000887578"/>
    </source>
</evidence>
<reference evidence="3" key="1">
    <citation type="submission" date="2022-11" db="UniProtKB">
        <authorList>
            <consortium name="WormBaseParasite"/>
        </authorList>
    </citation>
    <scope>IDENTIFICATION</scope>
</reference>
<dbReference type="Proteomes" id="UP000887578">
    <property type="component" value="Unplaced"/>
</dbReference>
<keyword evidence="1" id="KW-0812">Transmembrane</keyword>
<keyword evidence="2" id="KW-1185">Reference proteome</keyword>
<organism evidence="2 3">
    <name type="scientific">Panagrolaimus davidi</name>
    <dbReference type="NCBI Taxonomy" id="227884"/>
    <lineage>
        <taxon>Eukaryota</taxon>
        <taxon>Metazoa</taxon>
        <taxon>Ecdysozoa</taxon>
        <taxon>Nematoda</taxon>
        <taxon>Chromadorea</taxon>
        <taxon>Rhabditida</taxon>
        <taxon>Tylenchina</taxon>
        <taxon>Panagrolaimomorpha</taxon>
        <taxon>Panagrolaimoidea</taxon>
        <taxon>Panagrolaimidae</taxon>
        <taxon>Panagrolaimus</taxon>
    </lineage>
</organism>
<keyword evidence="1" id="KW-1133">Transmembrane helix</keyword>
<sequence length="74" mass="8531">MLFVVGIYFGFEKISIIGASLPFLTSLQGIGELFSIIYFIRPYRIFILRSLKRILPQKNISRVFRLNPMPPIVA</sequence>
<dbReference type="WBParaSite" id="PDA_v2.g1322.t1">
    <property type="protein sequence ID" value="PDA_v2.g1322.t1"/>
    <property type="gene ID" value="PDA_v2.g1322"/>
</dbReference>
<feature type="transmembrane region" description="Helical" evidence="1">
    <location>
        <begin position="20"/>
        <end position="40"/>
    </location>
</feature>
<evidence type="ECO:0000256" key="1">
    <source>
        <dbReference type="SAM" id="Phobius"/>
    </source>
</evidence>
<keyword evidence="1" id="KW-0472">Membrane</keyword>
<accession>A0A914P5M4</accession>
<proteinExistence type="predicted"/>